<name>A0A914LS69_MELIC</name>
<organism evidence="1 2">
    <name type="scientific">Meloidogyne incognita</name>
    <name type="common">Southern root-knot nematode worm</name>
    <name type="synonym">Oxyuris incognita</name>
    <dbReference type="NCBI Taxonomy" id="6306"/>
    <lineage>
        <taxon>Eukaryota</taxon>
        <taxon>Metazoa</taxon>
        <taxon>Ecdysozoa</taxon>
        <taxon>Nematoda</taxon>
        <taxon>Chromadorea</taxon>
        <taxon>Rhabditida</taxon>
        <taxon>Tylenchina</taxon>
        <taxon>Tylenchomorpha</taxon>
        <taxon>Tylenchoidea</taxon>
        <taxon>Meloidogynidae</taxon>
        <taxon>Meloidogyninae</taxon>
        <taxon>Meloidogyne</taxon>
        <taxon>Meloidogyne incognita group</taxon>
    </lineage>
</organism>
<dbReference type="WBParaSite" id="Minc3s00638g15460">
    <property type="protein sequence ID" value="Minc3s00638g15460"/>
    <property type="gene ID" value="Minc3s00638g15460"/>
</dbReference>
<accession>A0A914LS69</accession>
<reference evidence="2" key="1">
    <citation type="submission" date="2022-11" db="UniProtKB">
        <authorList>
            <consortium name="WormBaseParasite"/>
        </authorList>
    </citation>
    <scope>IDENTIFICATION</scope>
</reference>
<evidence type="ECO:0000313" key="1">
    <source>
        <dbReference type="Proteomes" id="UP000887563"/>
    </source>
</evidence>
<proteinExistence type="predicted"/>
<sequence length="137" mass="16513">MRFCCCPTRHPNAIPRILSLHLIMRNRLSAIIFRWFPIQSHFIFKNITNIQRTFRFRWSSFNINLDSNRVCSVWVCCCYCVFSALCSCWLYQSKFTHIILVLNICTFRKRFSLKCPSNCRWRLSINMNIKFNILSRT</sequence>
<evidence type="ECO:0000313" key="2">
    <source>
        <dbReference type="WBParaSite" id="Minc3s00638g15460"/>
    </source>
</evidence>
<keyword evidence="1" id="KW-1185">Reference proteome</keyword>
<dbReference type="AlphaFoldDB" id="A0A914LS69"/>
<protein>
    <submittedName>
        <fullName evidence="2">Candidate secreted effector</fullName>
    </submittedName>
</protein>
<dbReference type="Proteomes" id="UP000887563">
    <property type="component" value="Unplaced"/>
</dbReference>